<evidence type="ECO:0000256" key="3">
    <source>
        <dbReference type="ARBA" id="ARBA00022989"/>
    </source>
</evidence>
<dbReference type="Proteomes" id="UP000248806">
    <property type="component" value="Unassembled WGS sequence"/>
</dbReference>
<gene>
    <name evidence="7" type="ORF">EI42_00769</name>
</gene>
<sequence>MSLLVEYLQAFKHFQRDARLFLISNTLSGVTVGIILVLYNLYLIALGYDTSFVGQLLFVTTLGAGCAIFPAGLCVDRFSGKWIMILGSLAIGIAGAGQFLLHQPLPLLISGFAAGVGGAFILVVNAPFLTHHSTPRERPHLFSVNIVLLQVTTVIGELLGGALPQWIQHYSWLTAWLPSWAESMLAPGAEARAYQLSLLFAGIIAAPSFIPLLLMRDAPPPRPPQQDRATHRPAQRPGLHWRPQALLRSPLTILIAIQVLIGLGAGLFIPYFNIYFVHTLGASPFLFGVIDGGANIVYALLTLLAPLLATALGKINTIVLTRLISLPLLLAIGLIHYLPLVSILYLFRLGTMDMGNGLFQVFSMEAIERKNRGMANSLYQIAYQGASAISTPIGGLLIDQSGYSVVFIGAAILYLCSLLLLWGYFGRGKGERLVTAIRLQEPPHTPQVEQEMQPS</sequence>
<dbReference type="PROSITE" id="PS50850">
    <property type="entry name" value="MFS"/>
    <property type="match status" value="1"/>
</dbReference>
<feature type="domain" description="Major facilitator superfamily (MFS) profile" evidence="6">
    <location>
        <begin position="17"/>
        <end position="429"/>
    </location>
</feature>
<dbReference type="Pfam" id="PF07690">
    <property type="entry name" value="MFS_1"/>
    <property type="match status" value="1"/>
</dbReference>
<feature type="transmembrane region" description="Helical" evidence="5">
    <location>
        <begin position="402"/>
        <end position="425"/>
    </location>
</feature>
<name>A0A326UFF2_THEHA</name>
<dbReference type="Gene3D" id="1.20.1250.20">
    <property type="entry name" value="MFS general substrate transporter like domains"/>
    <property type="match status" value="2"/>
</dbReference>
<proteinExistence type="predicted"/>
<dbReference type="InterPro" id="IPR036259">
    <property type="entry name" value="MFS_trans_sf"/>
</dbReference>
<evidence type="ECO:0000256" key="2">
    <source>
        <dbReference type="ARBA" id="ARBA00022692"/>
    </source>
</evidence>
<evidence type="ECO:0000256" key="4">
    <source>
        <dbReference type="ARBA" id="ARBA00023136"/>
    </source>
</evidence>
<feature type="transmembrane region" description="Helical" evidence="5">
    <location>
        <begin position="324"/>
        <end position="347"/>
    </location>
</feature>
<feature type="transmembrane region" description="Helical" evidence="5">
    <location>
        <begin position="251"/>
        <end position="272"/>
    </location>
</feature>
<feature type="transmembrane region" description="Helical" evidence="5">
    <location>
        <begin position="82"/>
        <end position="101"/>
    </location>
</feature>
<evidence type="ECO:0000256" key="1">
    <source>
        <dbReference type="ARBA" id="ARBA00004651"/>
    </source>
</evidence>
<feature type="transmembrane region" description="Helical" evidence="5">
    <location>
        <begin position="141"/>
        <end position="163"/>
    </location>
</feature>
<dbReference type="PANTHER" id="PTHR23520">
    <property type="entry name" value="TRANSPORTER, PUTATIVE (AFU_ORTHOLOGUE AFUA_3G04000)-RELATED"/>
    <property type="match status" value="1"/>
</dbReference>
<dbReference type="GO" id="GO:0022857">
    <property type="term" value="F:transmembrane transporter activity"/>
    <property type="evidence" value="ECO:0007669"/>
    <property type="project" value="InterPro"/>
</dbReference>
<reference evidence="7 8" key="1">
    <citation type="submission" date="2018-06" db="EMBL/GenBank/DDBJ databases">
        <title>Genomic Encyclopedia of Archaeal and Bacterial Type Strains, Phase II (KMG-II): from individual species to whole genera.</title>
        <authorList>
            <person name="Goeker M."/>
        </authorList>
    </citation>
    <scope>NUCLEOTIDE SEQUENCE [LARGE SCALE GENOMIC DNA]</scope>
    <source>
        <strain evidence="7 8">ATCC BAA-1881</strain>
    </source>
</reference>
<organism evidence="7 8">
    <name type="scientific">Thermosporothrix hazakensis</name>
    <dbReference type="NCBI Taxonomy" id="644383"/>
    <lineage>
        <taxon>Bacteria</taxon>
        <taxon>Bacillati</taxon>
        <taxon>Chloroflexota</taxon>
        <taxon>Ktedonobacteria</taxon>
        <taxon>Ktedonobacterales</taxon>
        <taxon>Thermosporotrichaceae</taxon>
        <taxon>Thermosporothrix</taxon>
    </lineage>
</organism>
<feature type="transmembrane region" description="Helical" evidence="5">
    <location>
        <begin position="52"/>
        <end position="75"/>
    </location>
</feature>
<evidence type="ECO:0000259" key="6">
    <source>
        <dbReference type="PROSITE" id="PS50850"/>
    </source>
</evidence>
<dbReference type="InterPro" id="IPR020846">
    <property type="entry name" value="MFS_dom"/>
</dbReference>
<feature type="transmembrane region" description="Helical" evidence="5">
    <location>
        <begin position="107"/>
        <end position="129"/>
    </location>
</feature>
<dbReference type="PANTHER" id="PTHR23520:SF5">
    <property type="entry name" value="TRANSPORTER, PUTATIVE (AFU_ORTHOLOGUE AFUA_3G04000)-RELATED"/>
    <property type="match status" value="1"/>
</dbReference>
<dbReference type="SUPFAM" id="SSF103473">
    <property type="entry name" value="MFS general substrate transporter"/>
    <property type="match status" value="1"/>
</dbReference>
<protein>
    <submittedName>
        <fullName evidence="7">Putative MFS family arabinose efflux permease</fullName>
    </submittedName>
</protein>
<evidence type="ECO:0000313" key="8">
    <source>
        <dbReference type="Proteomes" id="UP000248806"/>
    </source>
</evidence>
<feature type="transmembrane region" description="Helical" evidence="5">
    <location>
        <begin position="193"/>
        <end position="214"/>
    </location>
</feature>
<dbReference type="OrthoDB" id="9810492at2"/>
<comment type="subcellular location">
    <subcellularLocation>
        <location evidence="1">Cell membrane</location>
        <topology evidence="1">Multi-pass membrane protein</topology>
    </subcellularLocation>
</comment>
<keyword evidence="8" id="KW-1185">Reference proteome</keyword>
<keyword evidence="2 5" id="KW-0812">Transmembrane</keyword>
<comment type="caution">
    <text evidence="7">The sequence shown here is derived from an EMBL/GenBank/DDBJ whole genome shotgun (WGS) entry which is preliminary data.</text>
</comment>
<keyword evidence="3 5" id="KW-1133">Transmembrane helix</keyword>
<evidence type="ECO:0000256" key="5">
    <source>
        <dbReference type="SAM" id="Phobius"/>
    </source>
</evidence>
<dbReference type="EMBL" id="QKUF01000001">
    <property type="protein sequence ID" value="PZW36591.1"/>
    <property type="molecule type" value="Genomic_DNA"/>
</dbReference>
<keyword evidence="4 5" id="KW-0472">Membrane</keyword>
<feature type="transmembrane region" description="Helical" evidence="5">
    <location>
        <begin position="292"/>
        <end position="312"/>
    </location>
</feature>
<dbReference type="AlphaFoldDB" id="A0A326UFF2"/>
<dbReference type="GO" id="GO:0005886">
    <property type="term" value="C:plasma membrane"/>
    <property type="evidence" value="ECO:0007669"/>
    <property type="project" value="UniProtKB-SubCell"/>
</dbReference>
<dbReference type="RefSeq" id="WP_111318966.1">
    <property type="nucleotide sequence ID" value="NZ_BIFX01000001.1"/>
</dbReference>
<evidence type="ECO:0000313" key="7">
    <source>
        <dbReference type="EMBL" id="PZW36591.1"/>
    </source>
</evidence>
<accession>A0A326UFF2</accession>
<feature type="transmembrane region" description="Helical" evidence="5">
    <location>
        <begin position="20"/>
        <end position="46"/>
    </location>
</feature>
<dbReference type="InterPro" id="IPR011701">
    <property type="entry name" value="MFS"/>
</dbReference>